<evidence type="ECO:0000313" key="1">
    <source>
        <dbReference type="EMBL" id="KKN48349.1"/>
    </source>
</evidence>
<name>A0A0F9R0U0_9ZZZZ</name>
<gene>
    <name evidence="1" type="ORF">LCGC14_0653840</name>
</gene>
<comment type="caution">
    <text evidence="1">The sequence shown here is derived from an EMBL/GenBank/DDBJ whole genome shotgun (WGS) entry which is preliminary data.</text>
</comment>
<organism evidence="1">
    <name type="scientific">marine sediment metagenome</name>
    <dbReference type="NCBI Taxonomy" id="412755"/>
    <lineage>
        <taxon>unclassified sequences</taxon>
        <taxon>metagenomes</taxon>
        <taxon>ecological metagenomes</taxon>
    </lineage>
</organism>
<dbReference type="EMBL" id="LAZR01001225">
    <property type="protein sequence ID" value="KKN48349.1"/>
    <property type="molecule type" value="Genomic_DNA"/>
</dbReference>
<sequence length="81" mass="9505">MTIIRIPQRFYNDHVDRDLPAPDIVKATRRHYWINTNHPHFAELMNDANHYGESPLGWDSETWKTYGRAARALINAARTQT</sequence>
<accession>A0A0F9R0U0</accession>
<dbReference type="AlphaFoldDB" id="A0A0F9R0U0"/>
<reference evidence="1" key="1">
    <citation type="journal article" date="2015" name="Nature">
        <title>Complex archaea that bridge the gap between prokaryotes and eukaryotes.</title>
        <authorList>
            <person name="Spang A."/>
            <person name="Saw J.H."/>
            <person name="Jorgensen S.L."/>
            <person name="Zaremba-Niedzwiedzka K."/>
            <person name="Martijn J."/>
            <person name="Lind A.E."/>
            <person name="van Eijk R."/>
            <person name="Schleper C."/>
            <person name="Guy L."/>
            <person name="Ettema T.J."/>
        </authorList>
    </citation>
    <scope>NUCLEOTIDE SEQUENCE</scope>
</reference>
<proteinExistence type="predicted"/>
<protein>
    <submittedName>
        <fullName evidence="1">Uncharacterized protein</fullName>
    </submittedName>
</protein>